<sequence>MDLAFLDDDDGWSAPLLMEPFLDFAEEPLPTDLSTPSTVKEETPLPGETPQKRYRERQKRELDYLRNQVTQLTAHLSVVQSLRGHSHDSHWEQVARTQQRGSHQAHKENTRLKRALEEQLEVATVLEQLLVKRPKLAAFPTLDMVDAKLRHLPIAPDARRASFLAIMADAYDRVDTTLLRRGLLDAPIGHRSFRVEPSTSGSSMSIDIQYVHAQGRDYVSAAAHFWSIWTSDQMLPGTFDSKVLERFGDDTVYMEQFDTFHGTAPYLRRLCGMQRIVEKRRIVFVMRTILHDAKHPPVDGLYIGNDAATIVFEPKDTKWCIRRISLGGELPIQPPPENPLLRENPADRFICDFVLHEVTRTCDALERILA</sequence>
<evidence type="ECO:0000256" key="1">
    <source>
        <dbReference type="SAM" id="MobiDB-lite"/>
    </source>
</evidence>
<dbReference type="STRING" id="1156394.T0S3J2"/>
<evidence type="ECO:0008006" key="4">
    <source>
        <dbReference type="Google" id="ProtNLM"/>
    </source>
</evidence>
<feature type="region of interest" description="Disordered" evidence="1">
    <location>
        <begin position="27"/>
        <end position="54"/>
    </location>
</feature>
<gene>
    <name evidence="2" type="ORF">SDRG_05546</name>
</gene>
<protein>
    <recommendedName>
        <fullName evidence="4">START domain-containing protein</fullName>
    </recommendedName>
</protein>
<evidence type="ECO:0000313" key="2">
    <source>
        <dbReference type="EMBL" id="EQC37327.1"/>
    </source>
</evidence>
<name>T0S3J2_SAPDV</name>
<accession>T0S3J2</accession>
<dbReference type="OMA" id="KWCIRRI"/>
<evidence type="ECO:0000313" key="3">
    <source>
        <dbReference type="Proteomes" id="UP000030762"/>
    </source>
</evidence>
<dbReference type="RefSeq" id="XP_008609489.1">
    <property type="nucleotide sequence ID" value="XM_008611267.1"/>
</dbReference>
<dbReference type="eggNOG" id="ENOG502S91X">
    <property type="taxonomic scope" value="Eukaryota"/>
</dbReference>
<dbReference type="AlphaFoldDB" id="T0S3J2"/>
<dbReference type="Proteomes" id="UP000030762">
    <property type="component" value="Unassembled WGS sequence"/>
</dbReference>
<keyword evidence="3" id="KW-1185">Reference proteome</keyword>
<dbReference type="OrthoDB" id="10280815at2759"/>
<dbReference type="InParanoid" id="T0S3J2"/>
<dbReference type="EMBL" id="JH767145">
    <property type="protein sequence ID" value="EQC37327.1"/>
    <property type="molecule type" value="Genomic_DNA"/>
</dbReference>
<reference evidence="2 3" key="1">
    <citation type="submission" date="2012-04" db="EMBL/GenBank/DDBJ databases">
        <title>The Genome Sequence of Saprolegnia declina VS20.</title>
        <authorList>
            <consortium name="The Broad Institute Genome Sequencing Platform"/>
            <person name="Russ C."/>
            <person name="Nusbaum C."/>
            <person name="Tyler B."/>
            <person name="van West P."/>
            <person name="Dieguez-Uribeondo J."/>
            <person name="de Bruijn I."/>
            <person name="Tripathy S."/>
            <person name="Jiang R."/>
            <person name="Young S.K."/>
            <person name="Zeng Q."/>
            <person name="Gargeya S."/>
            <person name="Fitzgerald M."/>
            <person name="Haas B."/>
            <person name="Abouelleil A."/>
            <person name="Alvarado L."/>
            <person name="Arachchi H.M."/>
            <person name="Berlin A."/>
            <person name="Chapman S.B."/>
            <person name="Goldberg J."/>
            <person name="Griggs A."/>
            <person name="Gujja S."/>
            <person name="Hansen M."/>
            <person name="Howarth C."/>
            <person name="Imamovic A."/>
            <person name="Larimer J."/>
            <person name="McCowen C."/>
            <person name="Montmayeur A."/>
            <person name="Murphy C."/>
            <person name="Neiman D."/>
            <person name="Pearson M."/>
            <person name="Priest M."/>
            <person name="Roberts A."/>
            <person name="Saif S."/>
            <person name="Shea T."/>
            <person name="Sisk P."/>
            <person name="Sykes S."/>
            <person name="Wortman J."/>
            <person name="Nusbaum C."/>
            <person name="Birren B."/>
        </authorList>
    </citation>
    <scope>NUCLEOTIDE SEQUENCE [LARGE SCALE GENOMIC DNA]</scope>
    <source>
        <strain evidence="2 3">VS20</strain>
    </source>
</reference>
<organism evidence="2 3">
    <name type="scientific">Saprolegnia diclina (strain VS20)</name>
    <dbReference type="NCBI Taxonomy" id="1156394"/>
    <lineage>
        <taxon>Eukaryota</taxon>
        <taxon>Sar</taxon>
        <taxon>Stramenopiles</taxon>
        <taxon>Oomycota</taxon>
        <taxon>Saprolegniomycetes</taxon>
        <taxon>Saprolegniales</taxon>
        <taxon>Saprolegniaceae</taxon>
        <taxon>Saprolegnia</taxon>
    </lineage>
</organism>
<dbReference type="GeneID" id="19946273"/>
<proteinExistence type="predicted"/>
<dbReference type="VEuPathDB" id="FungiDB:SDRG_05546"/>